<feature type="transmembrane region" description="Helical" evidence="11">
    <location>
        <begin position="121"/>
        <end position="139"/>
    </location>
</feature>
<gene>
    <name evidence="13" type="ORF">SISNIDRAFT_512914</name>
</gene>
<evidence type="ECO:0000256" key="8">
    <source>
        <dbReference type="ARBA" id="ARBA00023018"/>
    </source>
</evidence>
<evidence type="ECO:0000256" key="4">
    <source>
        <dbReference type="ARBA" id="ARBA00022692"/>
    </source>
</evidence>
<feature type="transmembrane region" description="Helical" evidence="11">
    <location>
        <begin position="87"/>
        <end position="109"/>
    </location>
</feature>
<keyword evidence="5" id="KW-0967">Endosome</keyword>
<dbReference type="InterPro" id="IPR058533">
    <property type="entry name" value="Cation_efflux_TM"/>
</dbReference>
<keyword evidence="10" id="KW-0968">Cytoplasmic vesicle</keyword>
<evidence type="ECO:0000256" key="10">
    <source>
        <dbReference type="ARBA" id="ARBA00023329"/>
    </source>
</evidence>
<keyword evidence="9 11" id="KW-0472">Membrane</keyword>
<evidence type="ECO:0000256" key="11">
    <source>
        <dbReference type="SAM" id="Phobius"/>
    </source>
</evidence>
<evidence type="ECO:0000256" key="2">
    <source>
        <dbReference type="ARBA" id="ARBA00004644"/>
    </source>
</evidence>
<evidence type="ECO:0000313" key="13">
    <source>
        <dbReference type="EMBL" id="KZS92030.1"/>
    </source>
</evidence>
<dbReference type="Proteomes" id="UP000076722">
    <property type="component" value="Unassembled WGS sequence"/>
</dbReference>
<keyword evidence="14" id="KW-1185">Reference proteome</keyword>
<evidence type="ECO:0000313" key="14">
    <source>
        <dbReference type="Proteomes" id="UP000076722"/>
    </source>
</evidence>
<keyword evidence="8" id="KW-0770">Synapse</keyword>
<evidence type="ECO:0000256" key="1">
    <source>
        <dbReference type="ARBA" id="ARBA00004146"/>
    </source>
</evidence>
<evidence type="ECO:0000256" key="3">
    <source>
        <dbReference type="ARBA" id="ARBA00008731"/>
    </source>
</evidence>
<feature type="transmembrane region" description="Helical" evidence="11">
    <location>
        <begin position="183"/>
        <end position="200"/>
    </location>
</feature>
<organism evidence="13 14">
    <name type="scientific">Sistotremastrum niveocremeum HHB9708</name>
    <dbReference type="NCBI Taxonomy" id="1314777"/>
    <lineage>
        <taxon>Eukaryota</taxon>
        <taxon>Fungi</taxon>
        <taxon>Dikarya</taxon>
        <taxon>Basidiomycota</taxon>
        <taxon>Agaricomycotina</taxon>
        <taxon>Agaricomycetes</taxon>
        <taxon>Sistotremastrales</taxon>
        <taxon>Sistotremastraceae</taxon>
        <taxon>Sertulicium</taxon>
        <taxon>Sertulicium niveocremeum</taxon>
    </lineage>
</organism>
<dbReference type="OrthoDB" id="5980560at2759"/>
<keyword evidence="7 11" id="KW-1133">Transmembrane helix</keyword>
<dbReference type="GO" id="GO:0030003">
    <property type="term" value="P:intracellular monoatomic cation homeostasis"/>
    <property type="evidence" value="ECO:0007669"/>
    <property type="project" value="UniProtKB-ARBA"/>
</dbReference>
<comment type="subcellular location">
    <subcellularLocation>
        <location evidence="2">Cytoplasmic vesicle</location>
        <location evidence="2">Secretory vesicle</location>
        <location evidence="2">Synaptic vesicle membrane</location>
        <topology evidence="2">Multi-pass membrane protein</topology>
    </subcellularLocation>
    <subcellularLocation>
        <location evidence="1">Early endosome membrane</location>
    </subcellularLocation>
</comment>
<dbReference type="InterPro" id="IPR026765">
    <property type="entry name" value="Tmem163"/>
</dbReference>
<dbReference type="InterPro" id="IPR027469">
    <property type="entry name" value="Cation_efflux_TMD_sf"/>
</dbReference>
<keyword evidence="6" id="KW-0862">Zinc</keyword>
<sequence length="310" mass="33614">MAPSHRRLQQYALIISVISILYNGAEGAVSIALGAESSSRSLVFFGVQSGIEVASAAMVVWRFIKVAKPGEEKSAVLSARELRIEKIASTTIACLLVLLSISTEVSAIFDLVRHDHPSTSLSSLIISSSALIIMIFIWLPKRWLAKTLDSSSLQAEATCSLSCIQITLVLFVGSLVYKLWKGGWWVDGATSIVLGLLFGWEGYKMIKWVRDPNFDGGCCGSCKPTTAVLGTAELGEQYRDLCQCCSEKSECRDSNECKCAGEDAQSQTESCCQPTKNDGSKCCTHEMVQGRKPTARSSADQRHVSSVPNL</sequence>
<dbReference type="GO" id="GO:0008324">
    <property type="term" value="F:monoatomic cation transmembrane transporter activity"/>
    <property type="evidence" value="ECO:0007669"/>
    <property type="project" value="InterPro"/>
</dbReference>
<keyword evidence="4 11" id="KW-0812">Transmembrane</keyword>
<dbReference type="EMBL" id="KV419412">
    <property type="protein sequence ID" value="KZS92030.1"/>
    <property type="molecule type" value="Genomic_DNA"/>
</dbReference>
<dbReference type="PANTHER" id="PTHR31937:SF2">
    <property type="entry name" value="TRANSMEMBRANE PROTEIN 163"/>
    <property type="match status" value="1"/>
</dbReference>
<feature type="transmembrane region" description="Helical" evidence="11">
    <location>
        <begin position="12"/>
        <end position="35"/>
    </location>
</feature>
<proteinExistence type="inferred from homology"/>
<dbReference type="SUPFAM" id="SSF161111">
    <property type="entry name" value="Cation efflux protein transmembrane domain-like"/>
    <property type="match status" value="1"/>
</dbReference>
<dbReference type="GO" id="GO:0098771">
    <property type="term" value="P:inorganic ion homeostasis"/>
    <property type="evidence" value="ECO:0007669"/>
    <property type="project" value="UniProtKB-ARBA"/>
</dbReference>
<feature type="domain" description="Cation efflux protein transmembrane" evidence="12">
    <location>
        <begin position="17"/>
        <end position="207"/>
    </location>
</feature>
<name>A0A164T2X1_9AGAM</name>
<evidence type="ECO:0000256" key="5">
    <source>
        <dbReference type="ARBA" id="ARBA00022753"/>
    </source>
</evidence>
<comment type="similarity">
    <text evidence="3">Belongs to the TMEM163 family.</text>
</comment>
<protein>
    <recommendedName>
        <fullName evidence="12">Cation efflux protein transmembrane domain-containing protein</fullName>
    </recommendedName>
</protein>
<dbReference type="GO" id="GO:0031901">
    <property type="term" value="C:early endosome membrane"/>
    <property type="evidence" value="ECO:0007669"/>
    <property type="project" value="UniProtKB-SubCell"/>
</dbReference>
<evidence type="ECO:0000256" key="6">
    <source>
        <dbReference type="ARBA" id="ARBA00022833"/>
    </source>
</evidence>
<accession>A0A164T2X1</accession>
<dbReference type="AlphaFoldDB" id="A0A164T2X1"/>
<feature type="transmembrane region" description="Helical" evidence="11">
    <location>
        <begin position="159"/>
        <end position="177"/>
    </location>
</feature>
<dbReference type="PANTHER" id="PTHR31937">
    <property type="entry name" value="TRANSMEMBRANE PROTEIN 163"/>
    <property type="match status" value="1"/>
</dbReference>
<feature type="transmembrane region" description="Helical" evidence="11">
    <location>
        <begin position="41"/>
        <end position="64"/>
    </location>
</feature>
<evidence type="ECO:0000259" key="12">
    <source>
        <dbReference type="Pfam" id="PF01545"/>
    </source>
</evidence>
<reference evidence="13 14" key="1">
    <citation type="journal article" date="2016" name="Mol. Biol. Evol.">
        <title>Comparative Genomics of Early-Diverging Mushroom-Forming Fungi Provides Insights into the Origins of Lignocellulose Decay Capabilities.</title>
        <authorList>
            <person name="Nagy L.G."/>
            <person name="Riley R."/>
            <person name="Tritt A."/>
            <person name="Adam C."/>
            <person name="Daum C."/>
            <person name="Floudas D."/>
            <person name="Sun H."/>
            <person name="Yadav J.S."/>
            <person name="Pangilinan J."/>
            <person name="Larsson K.H."/>
            <person name="Matsuura K."/>
            <person name="Barry K."/>
            <person name="Labutti K."/>
            <person name="Kuo R."/>
            <person name="Ohm R.A."/>
            <person name="Bhattacharya S.S."/>
            <person name="Shirouzu T."/>
            <person name="Yoshinaga Y."/>
            <person name="Martin F.M."/>
            <person name="Grigoriev I.V."/>
            <person name="Hibbett D.S."/>
        </authorList>
    </citation>
    <scope>NUCLEOTIDE SEQUENCE [LARGE SCALE GENOMIC DNA]</scope>
    <source>
        <strain evidence="13 14">HHB9708</strain>
    </source>
</reference>
<evidence type="ECO:0000256" key="9">
    <source>
        <dbReference type="ARBA" id="ARBA00023136"/>
    </source>
</evidence>
<evidence type="ECO:0000256" key="7">
    <source>
        <dbReference type="ARBA" id="ARBA00022989"/>
    </source>
</evidence>
<dbReference type="Gene3D" id="1.20.1510.10">
    <property type="entry name" value="Cation efflux protein transmembrane domain"/>
    <property type="match status" value="1"/>
</dbReference>
<dbReference type="Pfam" id="PF01545">
    <property type="entry name" value="Cation_efflux"/>
    <property type="match status" value="1"/>
</dbReference>